<dbReference type="OrthoDB" id="7632532at2"/>
<evidence type="ECO:0000313" key="1">
    <source>
        <dbReference type="EMBL" id="PQA86102.1"/>
    </source>
</evidence>
<protein>
    <recommendedName>
        <fullName evidence="3">YXWGXW repeat-containing protein</fullName>
    </recommendedName>
</protein>
<proteinExistence type="predicted"/>
<organism evidence="1 2">
    <name type="scientific">Hyphococcus luteus</name>
    <dbReference type="NCBI Taxonomy" id="2058213"/>
    <lineage>
        <taxon>Bacteria</taxon>
        <taxon>Pseudomonadati</taxon>
        <taxon>Pseudomonadota</taxon>
        <taxon>Alphaproteobacteria</taxon>
        <taxon>Parvularculales</taxon>
        <taxon>Parvularculaceae</taxon>
        <taxon>Hyphococcus</taxon>
    </lineage>
</organism>
<reference evidence="1 2" key="1">
    <citation type="submission" date="2017-12" db="EMBL/GenBank/DDBJ databases">
        <authorList>
            <person name="Hurst M.R.H."/>
        </authorList>
    </citation>
    <scope>NUCLEOTIDE SEQUENCE [LARGE SCALE GENOMIC DNA]</scope>
    <source>
        <strain evidence="1 2">SY-3-19</strain>
    </source>
</reference>
<dbReference type="AlphaFoldDB" id="A0A2S7K0S1"/>
<sequence length="113" mass="13287">MRLPHILKILGLGAVLMLASGCWYHTHYAHGPAPVRSNVVYIRKAPPPPRHYSRPPRPTASAIWISGYWNWTGVEFAWVSGHWERHPPRNKRWRDGRWVHTARGWYWVPGGWY</sequence>
<gene>
    <name evidence="1" type="ORF">CW354_17205</name>
</gene>
<dbReference type="RefSeq" id="WP_104831314.1">
    <property type="nucleotide sequence ID" value="NZ_PJCH01000015.1"/>
</dbReference>
<accession>A0A2S7K0S1</accession>
<keyword evidence="2" id="KW-1185">Reference proteome</keyword>
<dbReference type="EMBL" id="PJCH01000015">
    <property type="protein sequence ID" value="PQA86102.1"/>
    <property type="molecule type" value="Genomic_DNA"/>
</dbReference>
<dbReference type="Proteomes" id="UP000239504">
    <property type="component" value="Unassembled WGS sequence"/>
</dbReference>
<dbReference type="PROSITE" id="PS51257">
    <property type="entry name" value="PROKAR_LIPOPROTEIN"/>
    <property type="match status" value="1"/>
</dbReference>
<evidence type="ECO:0008006" key="3">
    <source>
        <dbReference type="Google" id="ProtNLM"/>
    </source>
</evidence>
<name>A0A2S7K0S1_9PROT</name>
<comment type="caution">
    <text evidence="1">The sequence shown here is derived from an EMBL/GenBank/DDBJ whole genome shotgun (WGS) entry which is preliminary data.</text>
</comment>
<evidence type="ECO:0000313" key="2">
    <source>
        <dbReference type="Proteomes" id="UP000239504"/>
    </source>
</evidence>